<comment type="caution">
    <text evidence="4">The sequence shown here is derived from an EMBL/GenBank/DDBJ whole genome shotgun (WGS) entry which is preliminary data.</text>
</comment>
<evidence type="ECO:0000256" key="2">
    <source>
        <dbReference type="ARBA" id="ARBA00023157"/>
    </source>
</evidence>
<keyword evidence="1" id="KW-0472">Membrane</keyword>
<feature type="non-terminal residue" evidence="4">
    <location>
        <position position="98"/>
    </location>
</feature>
<dbReference type="GO" id="GO:0038023">
    <property type="term" value="F:signaling receptor activity"/>
    <property type="evidence" value="ECO:0007669"/>
    <property type="project" value="TreeGrafter"/>
</dbReference>
<keyword evidence="1" id="KW-0812">Transmembrane</keyword>
<proteinExistence type="predicted"/>
<evidence type="ECO:0000313" key="4">
    <source>
        <dbReference type="EMBL" id="NWV65135.1"/>
    </source>
</evidence>
<dbReference type="PANTHER" id="PTHR46784:SF1">
    <property type="entry name" value="KILLER CELL LECTIN-LIKE RECEPTOR SUBFAMILY B MEMBER 1"/>
    <property type="match status" value="1"/>
</dbReference>
<dbReference type="InterPro" id="IPR016186">
    <property type="entry name" value="C-type_lectin-like/link_sf"/>
</dbReference>
<dbReference type="InterPro" id="IPR051527">
    <property type="entry name" value="KLR_subfamily_B"/>
</dbReference>
<evidence type="ECO:0000259" key="3">
    <source>
        <dbReference type="Pfam" id="PF00059"/>
    </source>
</evidence>
<accession>A0A7K6GP75</accession>
<dbReference type="Proteomes" id="UP000564407">
    <property type="component" value="Unassembled WGS sequence"/>
</dbReference>
<dbReference type="Gene3D" id="3.10.100.10">
    <property type="entry name" value="Mannose-Binding Protein A, subunit A"/>
    <property type="match status" value="1"/>
</dbReference>
<dbReference type="GO" id="GO:0042269">
    <property type="term" value="P:regulation of natural killer cell mediated cytotoxicity"/>
    <property type="evidence" value="ECO:0007669"/>
    <property type="project" value="TreeGrafter"/>
</dbReference>
<dbReference type="PANTHER" id="PTHR46784">
    <property type="entry name" value="KILLER CELL LECTIN-LIKE RECEPTOR SUBFAMILY B MEMBER 1"/>
    <property type="match status" value="1"/>
</dbReference>
<evidence type="ECO:0000256" key="1">
    <source>
        <dbReference type="ARBA" id="ARBA00022989"/>
    </source>
</evidence>
<feature type="domain" description="C-type lectin" evidence="3">
    <location>
        <begin position="1"/>
        <end position="93"/>
    </location>
</feature>
<gene>
    <name evidence="4" type="primary">Klrb1b_2</name>
    <name evidence="4" type="ORF">MALELE_R15289</name>
</gene>
<dbReference type="SUPFAM" id="SSF56436">
    <property type="entry name" value="C-type lectin-like"/>
    <property type="match status" value="1"/>
</dbReference>
<dbReference type="EMBL" id="VZRP01011216">
    <property type="protein sequence ID" value="NWV65135.1"/>
    <property type="molecule type" value="Genomic_DNA"/>
</dbReference>
<keyword evidence="5" id="KW-1185">Reference proteome</keyword>
<dbReference type="AlphaFoldDB" id="A0A7K6GP75"/>
<name>A0A7K6GP75_9PASS</name>
<dbReference type="InterPro" id="IPR016187">
    <property type="entry name" value="CTDL_fold"/>
</dbReference>
<organism evidence="4 5">
    <name type="scientific">Malurus elegans</name>
    <name type="common">Red-winged fairywren</name>
    <dbReference type="NCBI Taxonomy" id="720584"/>
    <lineage>
        <taxon>Eukaryota</taxon>
        <taxon>Metazoa</taxon>
        <taxon>Chordata</taxon>
        <taxon>Craniata</taxon>
        <taxon>Vertebrata</taxon>
        <taxon>Euteleostomi</taxon>
        <taxon>Archelosauria</taxon>
        <taxon>Archosauria</taxon>
        <taxon>Dinosauria</taxon>
        <taxon>Saurischia</taxon>
        <taxon>Theropoda</taxon>
        <taxon>Coelurosauria</taxon>
        <taxon>Aves</taxon>
        <taxon>Neognathae</taxon>
        <taxon>Neoaves</taxon>
        <taxon>Telluraves</taxon>
        <taxon>Australaves</taxon>
        <taxon>Passeriformes</taxon>
        <taxon>Meliphagoidea</taxon>
        <taxon>Maluridae</taxon>
        <taxon>Malurus</taxon>
    </lineage>
</organism>
<feature type="non-terminal residue" evidence="4">
    <location>
        <position position="1"/>
    </location>
</feature>
<dbReference type="InterPro" id="IPR001304">
    <property type="entry name" value="C-type_lectin-like"/>
</dbReference>
<dbReference type="Pfam" id="PF00059">
    <property type="entry name" value="Lectin_C"/>
    <property type="match status" value="1"/>
</dbReference>
<dbReference type="GO" id="GO:0009986">
    <property type="term" value="C:cell surface"/>
    <property type="evidence" value="ECO:0007669"/>
    <property type="project" value="TreeGrafter"/>
</dbReference>
<evidence type="ECO:0000313" key="5">
    <source>
        <dbReference type="Proteomes" id="UP000564407"/>
    </source>
</evidence>
<sequence>QEDCGDRGAELLLPWNQDELEVLNETLQKSGRNFWVGLWVPSAGADWMCDPGSLCICRFQLDPGETPGFCGTIRGSSIVSQECNTALQWICQREAAKF</sequence>
<protein>
    <submittedName>
        <fullName evidence="4">KRBBA protein</fullName>
    </submittedName>
</protein>
<keyword evidence="2" id="KW-1015">Disulfide bond</keyword>
<reference evidence="4 5" key="1">
    <citation type="submission" date="2019-09" db="EMBL/GenBank/DDBJ databases">
        <title>Bird 10,000 Genomes (B10K) Project - Family phase.</title>
        <authorList>
            <person name="Zhang G."/>
        </authorList>
    </citation>
    <scope>NUCLEOTIDE SEQUENCE [LARGE SCALE GENOMIC DNA]</scope>
    <source>
        <strain evidence="4">B10K-DU-029-44</strain>
        <tissue evidence="4">Heart</tissue>
    </source>
</reference>
<keyword evidence="1" id="KW-1133">Transmembrane helix</keyword>
<dbReference type="GO" id="GO:0005886">
    <property type="term" value="C:plasma membrane"/>
    <property type="evidence" value="ECO:0007669"/>
    <property type="project" value="TreeGrafter"/>
</dbReference>